<sequence length="294" mass="33437">MRPARRPPRRRRVRGPRRVPRRRPVGGAPPRAVPRPRRHLVVLLRVARRRAGADDRCRARRVLQRRGRVACRAPIRPRHRAPHGQGRRSAREVQRLHGGRRAQGVAAVTTVELPRIPRQVPDWHEQGACNLFPELVDAWHDAKPNSPEALACRVICSACPVRMQCAEAALRSGEPWGIWGGLDRRDRKQVAVEYGFPMPAVLPEHGTNSRYAKHECRCPECRTAHAVYEADRRATAREKARRRNLWLDLPVVERPLKVGRRWVGPGQLMLPIVVPTITRQAEPAPKRHLALVAA</sequence>
<keyword evidence="10" id="KW-1015">Disulfide bond</keyword>
<dbReference type="InterPro" id="IPR034768">
    <property type="entry name" value="4FE4S_WBL"/>
</dbReference>
<keyword evidence="7" id="KW-0411">Iron-sulfur</keyword>
<evidence type="ECO:0000256" key="1">
    <source>
        <dbReference type="ARBA" id="ARBA00001966"/>
    </source>
</evidence>
<proteinExistence type="inferred from homology"/>
<keyword evidence="9" id="KW-0238">DNA-binding</keyword>
<feature type="compositionally biased region" description="Basic residues" evidence="12">
    <location>
        <begin position="76"/>
        <end position="88"/>
    </location>
</feature>
<organism evidence="14 15">
    <name type="scientific">Prauserella endophytica</name>
    <dbReference type="NCBI Taxonomy" id="1592324"/>
    <lineage>
        <taxon>Bacteria</taxon>
        <taxon>Bacillati</taxon>
        <taxon>Actinomycetota</taxon>
        <taxon>Actinomycetes</taxon>
        <taxon>Pseudonocardiales</taxon>
        <taxon>Pseudonocardiaceae</taxon>
        <taxon>Prauserella</taxon>
        <taxon>Prauserella coralliicola group</taxon>
    </lineage>
</organism>
<evidence type="ECO:0000256" key="4">
    <source>
        <dbReference type="ARBA" id="ARBA00022485"/>
    </source>
</evidence>
<comment type="cofactor">
    <cofactor evidence="1">
        <name>[4Fe-4S] cluster</name>
        <dbReference type="ChEBI" id="CHEBI:49883"/>
    </cofactor>
</comment>
<evidence type="ECO:0000259" key="13">
    <source>
        <dbReference type="PROSITE" id="PS51674"/>
    </source>
</evidence>
<name>A0ABY2RZX0_9PSEU</name>
<comment type="caution">
    <text evidence="14">The sequence shown here is derived from an EMBL/GenBank/DDBJ whole genome shotgun (WGS) entry which is preliminary data.</text>
</comment>
<dbReference type="InterPro" id="IPR003482">
    <property type="entry name" value="Whib"/>
</dbReference>
<dbReference type="Pfam" id="PF02467">
    <property type="entry name" value="Whib"/>
    <property type="match status" value="1"/>
</dbReference>
<protein>
    <submittedName>
        <fullName evidence="14">WhiB family transcriptional regulator</fullName>
    </submittedName>
</protein>
<dbReference type="Proteomes" id="UP000309992">
    <property type="component" value="Unassembled WGS sequence"/>
</dbReference>
<keyword evidence="4" id="KW-0004">4Fe-4S</keyword>
<keyword evidence="8" id="KW-0805">Transcription regulation</keyword>
<gene>
    <name evidence="14" type="ORF">FCN18_23790</name>
</gene>
<keyword evidence="15" id="KW-1185">Reference proteome</keyword>
<evidence type="ECO:0000256" key="8">
    <source>
        <dbReference type="ARBA" id="ARBA00023015"/>
    </source>
</evidence>
<accession>A0ABY2RZX0</accession>
<keyword evidence="5" id="KW-0479">Metal-binding</keyword>
<evidence type="ECO:0000256" key="10">
    <source>
        <dbReference type="ARBA" id="ARBA00023157"/>
    </source>
</evidence>
<evidence type="ECO:0000313" key="15">
    <source>
        <dbReference type="Proteomes" id="UP000309992"/>
    </source>
</evidence>
<keyword evidence="11" id="KW-0804">Transcription</keyword>
<evidence type="ECO:0000256" key="3">
    <source>
        <dbReference type="ARBA" id="ARBA00006597"/>
    </source>
</evidence>
<evidence type="ECO:0000313" key="14">
    <source>
        <dbReference type="EMBL" id="TKG66937.1"/>
    </source>
</evidence>
<evidence type="ECO:0000256" key="5">
    <source>
        <dbReference type="ARBA" id="ARBA00022723"/>
    </source>
</evidence>
<evidence type="ECO:0000256" key="12">
    <source>
        <dbReference type="SAM" id="MobiDB-lite"/>
    </source>
</evidence>
<feature type="compositionally biased region" description="Basic residues" evidence="12">
    <location>
        <begin position="1"/>
        <end position="24"/>
    </location>
</feature>
<dbReference type="PANTHER" id="PTHR38839">
    <property type="entry name" value="TRANSCRIPTIONAL REGULATOR WHID-RELATED"/>
    <property type="match status" value="1"/>
</dbReference>
<keyword evidence="6" id="KW-0408">Iron</keyword>
<reference evidence="14 15" key="1">
    <citation type="journal article" date="2015" name="Antonie Van Leeuwenhoek">
        <title>Prauserella endophytica sp. nov., an endophytic actinobacterium isolated from Tamarix taklamakanensis.</title>
        <authorList>
            <person name="Liu J.M."/>
            <person name="Habden X."/>
            <person name="Guo L."/>
            <person name="Tuo L."/>
            <person name="Jiang Z.K."/>
            <person name="Liu S.W."/>
            <person name="Liu X.F."/>
            <person name="Chen L."/>
            <person name="Li R.F."/>
            <person name="Zhang Y.Q."/>
            <person name="Sun C.H."/>
        </authorList>
    </citation>
    <scope>NUCLEOTIDE SEQUENCE [LARGE SCALE GENOMIC DNA]</scope>
    <source>
        <strain evidence="14 15">CGMCC 4.7182</strain>
    </source>
</reference>
<comment type="subcellular location">
    <subcellularLocation>
        <location evidence="2">Cytoplasm</location>
    </subcellularLocation>
</comment>
<comment type="similarity">
    <text evidence="3">Belongs to the WhiB family.</text>
</comment>
<dbReference type="PROSITE" id="PS51674">
    <property type="entry name" value="4FE4S_WBL"/>
    <property type="match status" value="1"/>
</dbReference>
<feature type="domain" description="4Fe-4S Wbl-type" evidence="13">
    <location>
        <begin position="128"/>
        <end position="189"/>
    </location>
</feature>
<evidence type="ECO:0000256" key="2">
    <source>
        <dbReference type="ARBA" id="ARBA00004496"/>
    </source>
</evidence>
<feature type="region of interest" description="Disordered" evidence="12">
    <location>
        <begin position="1"/>
        <end position="36"/>
    </location>
</feature>
<evidence type="ECO:0000256" key="6">
    <source>
        <dbReference type="ARBA" id="ARBA00023004"/>
    </source>
</evidence>
<feature type="region of interest" description="Disordered" evidence="12">
    <location>
        <begin position="76"/>
        <end position="104"/>
    </location>
</feature>
<evidence type="ECO:0000256" key="11">
    <source>
        <dbReference type="ARBA" id="ARBA00023163"/>
    </source>
</evidence>
<evidence type="ECO:0000256" key="9">
    <source>
        <dbReference type="ARBA" id="ARBA00023125"/>
    </source>
</evidence>
<evidence type="ECO:0000256" key="7">
    <source>
        <dbReference type="ARBA" id="ARBA00023014"/>
    </source>
</evidence>
<dbReference type="EMBL" id="SWMS01000014">
    <property type="protein sequence ID" value="TKG66937.1"/>
    <property type="molecule type" value="Genomic_DNA"/>
</dbReference>